<proteinExistence type="predicted"/>
<accession>A0A6C0LND9</accession>
<dbReference type="AlphaFoldDB" id="A0A6C0LND9"/>
<name>A0A6C0LND9_9ZZZZ</name>
<evidence type="ECO:0000313" key="1">
    <source>
        <dbReference type="EMBL" id="QHU32077.1"/>
    </source>
</evidence>
<protein>
    <recommendedName>
        <fullName evidence="2">T4 RNA ligase 1-like N-terminal domain-containing protein</fullName>
    </recommendedName>
</protein>
<organism evidence="1">
    <name type="scientific">viral metagenome</name>
    <dbReference type="NCBI Taxonomy" id="1070528"/>
    <lineage>
        <taxon>unclassified sequences</taxon>
        <taxon>metagenomes</taxon>
        <taxon>organismal metagenomes</taxon>
    </lineage>
</organism>
<evidence type="ECO:0008006" key="2">
    <source>
        <dbReference type="Google" id="ProtNLM"/>
    </source>
</evidence>
<dbReference type="EMBL" id="MN740535">
    <property type="protein sequence ID" value="QHU32077.1"/>
    <property type="molecule type" value="Genomic_DNA"/>
</dbReference>
<sequence>MSVFSSLSNTYPTWGGLSSFLSSEAGGYLRVDDHSTPEQPFALIRYVKGKSNFSLPHVGAFRSVVWDVLKNEPVSVAPVKSETGESMPTTPSTDAFIIERFIDGVMICGFFDTYNNVWRFHTRSTLNANCRFYSQTKSFRQMFEMAVSTTMTWSDFLASLNPTTQYTWVLQHPENRIVVNVTTPTVVCVQKQTYLSGTLVAVTDQPTPFDIAKITVASWSELTNKLQLENAHFKHNFQGYVIKNGLSYRWKVRGEAYNRVRKMRGNSARRDFLWLSLWRNGTLRDYLTLYPEERSASNAIVDRWKTISRTVYNLYTDVFKARSLPKAQIPPKYRPFVFGLHNMYINELKPQSKTVDWQTALQYMNTRDTAQALYAINWEVRAQNQQQVIPLEAQAAAEFTEAAPTVQGLIQTAASNPPTYDAQPVTGVV</sequence>
<reference evidence="1" key="1">
    <citation type="journal article" date="2020" name="Nature">
        <title>Giant virus diversity and host interactions through global metagenomics.</title>
        <authorList>
            <person name="Schulz F."/>
            <person name="Roux S."/>
            <person name="Paez-Espino D."/>
            <person name="Jungbluth S."/>
            <person name="Walsh D.A."/>
            <person name="Denef V.J."/>
            <person name="McMahon K.D."/>
            <person name="Konstantinidis K.T."/>
            <person name="Eloe-Fadrosh E.A."/>
            <person name="Kyrpides N.C."/>
            <person name="Woyke T."/>
        </authorList>
    </citation>
    <scope>NUCLEOTIDE SEQUENCE</scope>
    <source>
        <strain evidence="1">GVMAG-M-3300027963-41</strain>
    </source>
</reference>